<evidence type="ECO:0000313" key="2">
    <source>
        <dbReference type="Proteomes" id="UP000742786"/>
    </source>
</evidence>
<gene>
    <name evidence="1" type="ORF">GTOL_11634</name>
</gene>
<dbReference type="EMBL" id="CAJQUM010000001">
    <property type="protein sequence ID" value="CAG4883751.1"/>
    <property type="molecule type" value="Genomic_DNA"/>
</dbReference>
<comment type="caution">
    <text evidence="1">The sequence shown here is derived from an EMBL/GenBank/DDBJ whole genome shotgun (WGS) entry which is preliminary data.</text>
</comment>
<reference evidence="1" key="1">
    <citation type="submission" date="2021-04" db="EMBL/GenBank/DDBJ databases">
        <authorList>
            <person name="Hornung B."/>
        </authorList>
    </citation>
    <scope>NUCLEOTIDE SEQUENCE</scope>
    <source>
        <strain evidence="1">G5G6</strain>
    </source>
</reference>
<name>A0A916NHT8_9PROT</name>
<organism evidence="1 2">
    <name type="scientific">Georgfuchsia toluolica</name>
    <dbReference type="NCBI Taxonomy" id="424218"/>
    <lineage>
        <taxon>Bacteria</taxon>
        <taxon>Pseudomonadati</taxon>
        <taxon>Pseudomonadota</taxon>
        <taxon>Betaproteobacteria</taxon>
        <taxon>Nitrosomonadales</taxon>
        <taxon>Sterolibacteriaceae</taxon>
        <taxon>Georgfuchsia</taxon>
    </lineage>
</organism>
<evidence type="ECO:0000313" key="1">
    <source>
        <dbReference type="EMBL" id="CAG4883751.1"/>
    </source>
</evidence>
<keyword evidence="2" id="KW-1185">Reference proteome</keyword>
<dbReference type="Proteomes" id="UP000742786">
    <property type="component" value="Unassembled WGS sequence"/>
</dbReference>
<sequence>MTLLLTIVVCLVWVVFDESQSPRRQARLLAKLARSLTFHLEAGPSPSIRFPNYGPFDERLGYSHLPAFLERLSAKGYSVAEQARISPRMMKLSKEMLNKPPQNSAVIWN</sequence>
<accession>A0A916NHT8</accession>
<protein>
    <submittedName>
        <fullName evidence="1">Uncharacterized protein</fullName>
    </submittedName>
</protein>
<dbReference type="AlphaFoldDB" id="A0A916NHT8"/>
<dbReference type="RefSeq" id="WP_220635681.1">
    <property type="nucleotide sequence ID" value="NZ_CAJQUM010000001.1"/>
</dbReference>
<proteinExistence type="predicted"/>